<keyword evidence="5" id="KW-1185">Reference proteome</keyword>
<protein>
    <submittedName>
        <fullName evidence="4">Serpin B9</fullName>
    </submittedName>
</protein>
<dbReference type="AlphaFoldDB" id="A0A0V0UJS0"/>
<dbReference type="Gene3D" id="3.30.497.10">
    <property type="entry name" value="Antithrombin, subunit I, domain 2"/>
    <property type="match status" value="1"/>
</dbReference>
<dbReference type="SMART" id="SM00093">
    <property type="entry name" value="SERPIN"/>
    <property type="match status" value="1"/>
</dbReference>
<dbReference type="Pfam" id="PF00079">
    <property type="entry name" value="Serpin"/>
    <property type="match status" value="1"/>
</dbReference>
<accession>A0A0V0UJS0</accession>
<dbReference type="Gene3D" id="2.30.39.10">
    <property type="entry name" value="Alpha-1-antitrypsin, domain 1"/>
    <property type="match status" value="1"/>
</dbReference>
<dbReference type="GO" id="GO:0004867">
    <property type="term" value="F:serine-type endopeptidase inhibitor activity"/>
    <property type="evidence" value="ECO:0007669"/>
    <property type="project" value="InterPro"/>
</dbReference>
<dbReference type="InterPro" id="IPR023795">
    <property type="entry name" value="Serpin_CS"/>
</dbReference>
<dbReference type="PROSITE" id="PS00284">
    <property type="entry name" value="SERPIN"/>
    <property type="match status" value="1"/>
</dbReference>
<evidence type="ECO:0000256" key="1">
    <source>
        <dbReference type="ARBA" id="ARBA00009500"/>
    </source>
</evidence>
<evidence type="ECO:0000256" key="2">
    <source>
        <dbReference type="RuleBase" id="RU000411"/>
    </source>
</evidence>
<comment type="similarity">
    <text evidence="1 2">Belongs to the serpin family.</text>
</comment>
<comment type="caution">
    <text evidence="4">The sequence shown here is derived from an EMBL/GenBank/DDBJ whole genome shotgun (WGS) entry which is preliminary data.</text>
</comment>
<dbReference type="InterPro" id="IPR036186">
    <property type="entry name" value="Serpin_sf"/>
</dbReference>
<sequence length="579" mass="66121">LGEEQEAENNRFCEESIFRILWYKAKQKMYFLSKSSTAIGTITQGPDVPIPLPPDSIDTIVLSDKESSEETISESVFETEHKNTPQLFTQCELNDLVRDQGLSKTRSSPCHPQGNRLMERLNHTFHVILDIMVDRNLPHQQRPREHRRNTGNRYVRERTLATTGHPDGEPARTTSGQLVSGILHCHDSVVTCSSFCFFFLYCGIVVNEMEAEIAKPLADFAYSLYQLEEAGNVFFSPVSIFLALAMVFFGSNGNTNTQLLNVMFKAGWKKNHTKMAMQSLVSSLTIDEYYDASLKLANRLYADVHYPILPSFLEDVKKYLSSDLVSVNFGDTEAARLQINNWVSNQTNHKINDLLQSVEAHTRLIAVNAIYFKASWDNVFDEKYTKPRKFYTTPHSSIEIPMMTHRDGYWYYETKDYQLLGMDYYPNYLKMFVLLPKSGKTLTELQQKFNGESLLSLVSKVRSAEVKVTIPKMKFDQQMNLVEALKKLGIKDLFNPEKADLSGICVEEKLHVSDIAHKAYLEFNEEGTEAAAATAVRIVPLSDVMYEKNFEFVADHPFLFFIFDSRSKAILFIGRFSGN</sequence>
<dbReference type="PANTHER" id="PTHR11461">
    <property type="entry name" value="SERINE PROTEASE INHIBITOR, SERPIN"/>
    <property type="match status" value="1"/>
</dbReference>
<dbReference type="InterPro" id="IPR042185">
    <property type="entry name" value="Serpin_sf_2"/>
</dbReference>
<dbReference type="GO" id="GO:0005615">
    <property type="term" value="C:extracellular space"/>
    <property type="evidence" value="ECO:0007669"/>
    <property type="project" value="InterPro"/>
</dbReference>
<dbReference type="Proteomes" id="UP000055048">
    <property type="component" value="Unassembled WGS sequence"/>
</dbReference>
<dbReference type="EMBL" id="JYDJ01000001">
    <property type="protein sequence ID" value="KRX51181.1"/>
    <property type="molecule type" value="Genomic_DNA"/>
</dbReference>
<gene>
    <name evidence="4" type="primary">SERPINB9</name>
    <name evidence="4" type="ORF">T05_13778</name>
</gene>
<dbReference type="InterPro" id="IPR023796">
    <property type="entry name" value="Serpin_dom"/>
</dbReference>
<feature type="non-terminal residue" evidence="4">
    <location>
        <position position="1"/>
    </location>
</feature>
<dbReference type="OrthoDB" id="9518664at2759"/>
<organism evidence="4 5">
    <name type="scientific">Trichinella murrelli</name>
    <dbReference type="NCBI Taxonomy" id="144512"/>
    <lineage>
        <taxon>Eukaryota</taxon>
        <taxon>Metazoa</taxon>
        <taxon>Ecdysozoa</taxon>
        <taxon>Nematoda</taxon>
        <taxon>Enoplea</taxon>
        <taxon>Dorylaimia</taxon>
        <taxon>Trichinellida</taxon>
        <taxon>Trichinellidae</taxon>
        <taxon>Trichinella</taxon>
    </lineage>
</organism>
<dbReference type="InterPro" id="IPR000215">
    <property type="entry name" value="Serpin_fam"/>
</dbReference>
<name>A0A0V0UJS0_9BILA</name>
<evidence type="ECO:0000313" key="5">
    <source>
        <dbReference type="Proteomes" id="UP000055048"/>
    </source>
</evidence>
<dbReference type="InterPro" id="IPR042178">
    <property type="entry name" value="Serpin_sf_1"/>
</dbReference>
<reference evidence="4 5" key="1">
    <citation type="submission" date="2015-01" db="EMBL/GenBank/DDBJ databases">
        <title>Evolution of Trichinella species and genotypes.</title>
        <authorList>
            <person name="Korhonen P.K."/>
            <person name="Edoardo P."/>
            <person name="Giuseppe L.R."/>
            <person name="Gasser R.B."/>
        </authorList>
    </citation>
    <scope>NUCLEOTIDE SEQUENCE [LARGE SCALE GENOMIC DNA]</scope>
    <source>
        <strain evidence="4">ISS417</strain>
    </source>
</reference>
<dbReference type="PANTHER" id="PTHR11461:SF211">
    <property type="entry name" value="GH10112P-RELATED"/>
    <property type="match status" value="1"/>
</dbReference>
<evidence type="ECO:0000259" key="3">
    <source>
        <dbReference type="SMART" id="SM00093"/>
    </source>
</evidence>
<feature type="domain" description="Serpin" evidence="3">
    <location>
        <begin position="222"/>
        <end position="579"/>
    </location>
</feature>
<evidence type="ECO:0000313" key="4">
    <source>
        <dbReference type="EMBL" id="KRX51181.1"/>
    </source>
</evidence>
<dbReference type="SUPFAM" id="SSF56574">
    <property type="entry name" value="Serpins"/>
    <property type="match status" value="1"/>
</dbReference>
<proteinExistence type="inferred from homology"/>
<dbReference type="CDD" id="cd00172">
    <property type="entry name" value="serpin"/>
    <property type="match status" value="1"/>
</dbReference>